<feature type="transmembrane region" description="Helical" evidence="7">
    <location>
        <begin position="129"/>
        <end position="155"/>
    </location>
</feature>
<accession>A0A498R449</accession>
<feature type="domain" description="4Fe-4S ferredoxin-type" evidence="8">
    <location>
        <begin position="348"/>
        <end position="379"/>
    </location>
</feature>
<dbReference type="InterPro" id="IPR017900">
    <property type="entry name" value="4Fe4S_Fe_S_CS"/>
</dbReference>
<keyword evidence="1" id="KW-0813">Transport</keyword>
<feature type="domain" description="4Fe-4S ferredoxin-type" evidence="8">
    <location>
        <begin position="238"/>
        <end position="260"/>
    </location>
</feature>
<dbReference type="Pfam" id="PF13187">
    <property type="entry name" value="Fer4_9"/>
    <property type="match status" value="1"/>
</dbReference>
<keyword evidence="7" id="KW-0812">Transmembrane</keyword>
<feature type="transmembrane region" description="Helical" evidence="7">
    <location>
        <begin position="167"/>
        <end position="186"/>
    </location>
</feature>
<dbReference type="Pfam" id="PF12838">
    <property type="entry name" value="Fer4_7"/>
    <property type="match status" value="1"/>
</dbReference>
<dbReference type="SUPFAM" id="SSF54862">
    <property type="entry name" value="4Fe-4S ferredoxins"/>
    <property type="match status" value="2"/>
</dbReference>
<organism evidence="9 10">
    <name type="scientific">Lucifera butyrica</name>
    <dbReference type="NCBI Taxonomy" id="1351585"/>
    <lineage>
        <taxon>Bacteria</taxon>
        <taxon>Bacillati</taxon>
        <taxon>Bacillota</taxon>
        <taxon>Negativicutes</taxon>
        <taxon>Veillonellales</taxon>
        <taxon>Veillonellaceae</taxon>
        <taxon>Lucifera</taxon>
    </lineage>
</organism>
<dbReference type="InterPro" id="IPR051684">
    <property type="entry name" value="Electron_Trans/Redox"/>
</dbReference>
<gene>
    <name evidence="9" type="ORF">LUCI_0159</name>
</gene>
<sequence length="453" mass="50094">MRGKEFVNRQLQFWRVAIPTMIFVLCVYAVDEMRYPLGRGADMVWWLSRMDPLLLIAHMRSALAIPGWIWLPILVILLTAFIGRVFCGWFCPLGGLLNFVYYTRRLFSQGRLAKGTDTKWFSFLKLAKYWWLALIVVFASAGAGIVSVFTPLTLFSHEITRLYLEKFPWLLAAAILSGYIFFPRFWCTCVCPTGIFFTLVAGWRRVKVQATDECVNCEYCKSVCPVNAVDTGPEGSGDECLVCGRCWSACSRQAISWTGRRHPPASGGMRTRRNFLKLGAAIAAGSLINFSAHRLFAGSSALPGLRPPGAIPEGDFLAICNRCGRCVKVCPTGGLVPMPFSSGIMTYETPELIPRKGWCELCMLCSKVCPTGAIRPVKMEEVKIGVARLNELSCLAWTQGKACLICKERCPANAITIDANKRPYINSRNCIGCGACENACPVAEAAVKVVPCQ</sequence>
<dbReference type="AlphaFoldDB" id="A0A498R449"/>
<keyword evidence="6" id="KW-0411">Iron-sulfur</keyword>
<dbReference type="Pfam" id="PF00037">
    <property type="entry name" value="Fer4"/>
    <property type="match status" value="1"/>
</dbReference>
<dbReference type="CDD" id="cd16373">
    <property type="entry name" value="DMSOR_beta_like"/>
    <property type="match status" value="1"/>
</dbReference>
<keyword evidence="5" id="KW-0408">Iron</keyword>
<feature type="domain" description="4Fe-4S ferredoxin-type" evidence="8">
    <location>
        <begin position="310"/>
        <end position="340"/>
    </location>
</feature>
<evidence type="ECO:0000259" key="8">
    <source>
        <dbReference type="PROSITE" id="PS51379"/>
    </source>
</evidence>
<keyword evidence="3" id="KW-0479">Metal-binding</keyword>
<evidence type="ECO:0000313" key="9">
    <source>
        <dbReference type="EMBL" id="VBB04953.1"/>
    </source>
</evidence>
<reference evidence="9 10" key="1">
    <citation type="submission" date="2018-06" db="EMBL/GenBank/DDBJ databases">
        <authorList>
            <person name="Strepis N."/>
        </authorList>
    </citation>
    <scope>NUCLEOTIDE SEQUENCE [LARGE SCALE GENOMIC DNA]</scope>
    <source>
        <strain evidence="9">LUCI</strain>
    </source>
</reference>
<dbReference type="PROSITE" id="PS51379">
    <property type="entry name" value="4FE4S_FER_2"/>
    <property type="match status" value="5"/>
</dbReference>
<name>A0A498R449_9FIRM</name>
<feature type="transmembrane region" description="Helical" evidence="7">
    <location>
        <begin position="85"/>
        <end position="102"/>
    </location>
</feature>
<dbReference type="PANTHER" id="PTHR30176:SF3">
    <property type="entry name" value="FERREDOXIN-TYPE PROTEIN NAPH"/>
    <property type="match status" value="1"/>
</dbReference>
<dbReference type="InterPro" id="IPR017896">
    <property type="entry name" value="4Fe4S_Fe-S-bd"/>
</dbReference>
<dbReference type="PROSITE" id="PS00198">
    <property type="entry name" value="4FE4S_FER_1"/>
    <property type="match status" value="3"/>
</dbReference>
<dbReference type="PANTHER" id="PTHR30176">
    <property type="entry name" value="FERREDOXIN-TYPE PROTEIN NAPH"/>
    <property type="match status" value="1"/>
</dbReference>
<evidence type="ECO:0000256" key="2">
    <source>
        <dbReference type="ARBA" id="ARBA00022485"/>
    </source>
</evidence>
<dbReference type="GO" id="GO:0005886">
    <property type="term" value="C:plasma membrane"/>
    <property type="evidence" value="ECO:0007669"/>
    <property type="project" value="TreeGrafter"/>
</dbReference>
<keyword evidence="2" id="KW-0004">4Fe-4S</keyword>
<dbReference type="Gene3D" id="3.30.70.20">
    <property type="match status" value="3"/>
</dbReference>
<proteinExistence type="predicted"/>
<keyword evidence="7" id="KW-1133">Transmembrane helix</keyword>
<feature type="transmembrane region" description="Helical" evidence="7">
    <location>
        <begin position="12"/>
        <end position="30"/>
    </location>
</feature>
<evidence type="ECO:0000313" key="10">
    <source>
        <dbReference type="Proteomes" id="UP000277811"/>
    </source>
</evidence>
<feature type="domain" description="4Fe-4S ferredoxin-type" evidence="8">
    <location>
        <begin position="204"/>
        <end position="234"/>
    </location>
</feature>
<evidence type="ECO:0000256" key="7">
    <source>
        <dbReference type="SAM" id="Phobius"/>
    </source>
</evidence>
<keyword evidence="10" id="KW-1185">Reference proteome</keyword>
<evidence type="ECO:0000256" key="4">
    <source>
        <dbReference type="ARBA" id="ARBA00022982"/>
    </source>
</evidence>
<evidence type="ECO:0000256" key="5">
    <source>
        <dbReference type="ARBA" id="ARBA00023004"/>
    </source>
</evidence>
<evidence type="ECO:0000256" key="6">
    <source>
        <dbReference type="ARBA" id="ARBA00023014"/>
    </source>
</evidence>
<dbReference type="EMBL" id="UPPP01000051">
    <property type="protein sequence ID" value="VBB04953.1"/>
    <property type="molecule type" value="Genomic_DNA"/>
</dbReference>
<keyword evidence="7" id="KW-0472">Membrane</keyword>
<keyword evidence="4" id="KW-0249">Electron transport</keyword>
<evidence type="ECO:0000256" key="1">
    <source>
        <dbReference type="ARBA" id="ARBA00022448"/>
    </source>
</evidence>
<dbReference type="GO" id="GO:0046872">
    <property type="term" value="F:metal ion binding"/>
    <property type="evidence" value="ECO:0007669"/>
    <property type="project" value="UniProtKB-KW"/>
</dbReference>
<dbReference type="Proteomes" id="UP000277811">
    <property type="component" value="Unassembled WGS sequence"/>
</dbReference>
<dbReference type="Pfam" id="PF12801">
    <property type="entry name" value="Fer4_5"/>
    <property type="match status" value="2"/>
</dbReference>
<dbReference type="OrthoDB" id="9806398at2"/>
<evidence type="ECO:0000256" key="3">
    <source>
        <dbReference type="ARBA" id="ARBA00022723"/>
    </source>
</evidence>
<protein>
    <recommendedName>
        <fullName evidence="8">4Fe-4S ferredoxin-type domain-containing protein</fullName>
    </recommendedName>
</protein>
<dbReference type="GO" id="GO:0051539">
    <property type="term" value="F:4 iron, 4 sulfur cluster binding"/>
    <property type="evidence" value="ECO:0007669"/>
    <property type="project" value="UniProtKB-KW"/>
</dbReference>
<dbReference type="RefSeq" id="WP_122625961.1">
    <property type="nucleotide sequence ID" value="NZ_UPPP01000051.1"/>
</dbReference>
<feature type="domain" description="4Fe-4S ferredoxin-type" evidence="8">
    <location>
        <begin position="421"/>
        <end position="452"/>
    </location>
</feature>